<keyword evidence="1" id="KW-1133">Transmembrane helix</keyword>
<accession>B9G9Y5</accession>
<reference evidence="2" key="2">
    <citation type="submission" date="2008-12" db="EMBL/GenBank/DDBJ databases">
        <title>Improved gene annotation of the rice (Oryza sativa) genomes.</title>
        <authorList>
            <person name="Wang J."/>
            <person name="Li R."/>
            <person name="Fan W."/>
            <person name="Huang Q."/>
            <person name="Zhang J."/>
            <person name="Zhou Y."/>
            <person name="Hu Y."/>
            <person name="Zi S."/>
            <person name="Li J."/>
            <person name="Ni P."/>
            <person name="Zheng H."/>
            <person name="Zhang Y."/>
            <person name="Zhao M."/>
            <person name="Hao Q."/>
            <person name="McDermott J."/>
            <person name="Samudrala R."/>
            <person name="Kristiansen K."/>
            <person name="Wong G.K.-S."/>
        </authorList>
    </citation>
    <scope>NUCLEOTIDE SEQUENCE</scope>
</reference>
<organism evidence="2">
    <name type="scientific">Oryza sativa subsp. japonica</name>
    <name type="common">Rice</name>
    <dbReference type="NCBI Taxonomy" id="39947"/>
    <lineage>
        <taxon>Eukaryota</taxon>
        <taxon>Viridiplantae</taxon>
        <taxon>Streptophyta</taxon>
        <taxon>Embryophyta</taxon>
        <taxon>Tracheophyta</taxon>
        <taxon>Spermatophyta</taxon>
        <taxon>Magnoliopsida</taxon>
        <taxon>Liliopsida</taxon>
        <taxon>Poales</taxon>
        <taxon>Poaceae</taxon>
        <taxon>BOP clade</taxon>
        <taxon>Oryzoideae</taxon>
        <taxon>Oryzeae</taxon>
        <taxon>Oryzinae</taxon>
        <taxon>Oryza</taxon>
        <taxon>Oryza sativa</taxon>
    </lineage>
</organism>
<keyword evidence="1" id="KW-0472">Membrane</keyword>
<proteinExistence type="predicted"/>
<evidence type="ECO:0000256" key="1">
    <source>
        <dbReference type="SAM" id="Phobius"/>
    </source>
</evidence>
<dbReference type="Proteomes" id="UP000007752">
    <property type="component" value="Chromosome 11"/>
</dbReference>
<dbReference type="AlphaFoldDB" id="B9G9Y5"/>
<dbReference type="EMBL" id="CM000148">
    <property type="protein sequence ID" value="EEE51841.1"/>
    <property type="molecule type" value="Genomic_DNA"/>
</dbReference>
<gene>
    <name evidence="2" type="ORF">OsJ_33338</name>
</gene>
<protein>
    <submittedName>
        <fullName evidence="2">Uncharacterized protein</fullName>
    </submittedName>
</protein>
<keyword evidence="1" id="KW-0812">Transmembrane</keyword>
<name>B9G9Y5_ORYSJ</name>
<sequence>MAKLFITGLSTTMTCSSAVVFKGAAMAVVLLLRLVQLLGYLGYLLLRAIRAAVEGAVAAAFAAAGDAVAAAADAAAGWRDAASSNSTAAVAFVQAAMGRPEALLAKMLAIFGLVALLRADHHPGTSFFRRRMEAPAGGGYLLGGQPARCYGGHSTGSNGEGFGGHPATSPPSSSWVSLPREHRLLLFFKHVLYVKYSNA</sequence>
<feature type="transmembrane region" description="Helical" evidence="1">
    <location>
        <begin position="27"/>
        <end position="46"/>
    </location>
</feature>
<evidence type="ECO:0000313" key="2">
    <source>
        <dbReference type="EMBL" id="EEE51841.1"/>
    </source>
</evidence>
<reference evidence="2" key="1">
    <citation type="journal article" date="2005" name="PLoS Biol.">
        <title>The genomes of Oryza sativa: a history of duplications.</title>
        <authorList>
            <person name="Yu J."/>
            <person name="Wang J."/>
            <person name="Lin W."/>
            <person name="Li S."/>
            <person name="Li H."/>
            <person name="Zhou J."/>
            <person name="Ni P."/>
            <person name="Dong W."/>
            <person name="Hu S."/>
            <person name="Zeng C."/>
            <person name="Zhang J."/>
            <person name="Zhang Y."/>
            <person name="Li R."/>
            <person name="Xu Z."/>
            <person name="Li S."/>
            <person name="Li X."/>
            <person name="Zheng H."/>
            <person name="Cong L."/>
            <person name="Lin L."/>
            <person name="Yin J."/>
            <person name="Geng J."/>
            <person name="Li G."/>
            <person name="Shi J."/>
            <person name="Liu J."/>
            <person name="Lv H."/>
            <person name="Li J."/>
            <person name="Wang J."/>
            <person name="Deng Y."/>
            <person name="Ran L."/>
            <person name="Shi X."/>
            <person name="Wang X."/>
            <person name="Wu Q."/>
            <person name="Li C."/>
            <person name="Ren X."/>
            <person name="Wang J."/>
            <person name="Wang X."/>
            <person name="Li D."/>
            <person name="Liu D."/>
            <person name="Zhang X."/>
            <person name="Ji Z."/>
            <person name="Zhao W."/>
            <person name="Sun Y."/>
            <person name="Zhang Z."/>
            <person name="Bao J."/>
            <person name="Han Y."/>
            <person name="Dong L."/>
            <person name="Ji J."/>
            <person name="Chen P."/>
            <person name="Wu S."/>
            <person name="Liu J."/>
            <person name="Xiao Y."/>
            <person name="Bu D."/>
            <person name="Tan J."/>
            <person name="Yang L."/>
            <person name="Ye C."/>
            <person name="Zhang J."/>
            <person name="Xu J."/>
            <person name="Zhou Y."/>
            <person name="Yu Y."/>
            <person name="Zhang B."/>
            <person name="Zhuang S."/>
            <person name="Wei H."/>
            <person name="Liu B."/>
            <person name="Lei M."/>
            <person name="Yu H."/>
            <person name="Li Y."/>
            <person name="Xu H."/>
            <person name="Wei S."/>
            <person name="He X."/>
            <person name="Fang L."/>
            <person name="Zhang Z."/>
            <person name="Zhang Y."/>
            <person name="Huang X."/>
            <person name="Su Z."/>
            <person name="Tong W."/>
            <person name="Li J."/>
            <person name="Tong Z."/>
            <person name="Li S."/>
            <person name="Ye J."/>
            <person name="Wang L."/>
            <person name="Fang L."/>
            <person name="Lei T."/>
            <person name="Chen C."/>
            <person name="Chen H."/>
            <person name="Xu Z."/>
            <person name="Li H."/>
            <person name="Huang H."/>
            <person name="Zhang F."/>
            <person name="Xu H."/>
            <person name="Li N."/>
            <person name="Zhao C."/>
            <person name="Li S."/>
            <person name="Dong L."/>
            <person name="Huang Y."/>
            <person name="Li L."/>
            <person name="Xi Y."/>
            <person name="Qi Q."/>
            <person name="Li W."/>
            <person name="Zhang B."/>
            <person name="Hu W."/>
            <person name="Zhang Y."/>
            <person name="Tian X."/>
            <person name="Jiao Y."/>
            <person name="Liang X."/>
            <person name="Jin J."/>
            <person name="Gao L."/>
            <person name="Zheng W."/>
            <person name="Hao B."/>
            <person name="Liu S."/>
            <person name="Wang W."/>
            <person name="Yuan L."/>
            <person name="Cao M."/>
            <person name="McDermott J."/>
            <person name="Samudrala R."/>
            <person name="Wang J."/>
            <person name="Wong G.K."/>
            <person name="Yang H."/>
        </authorList>
    </citation>
    <scope>NUCLEOTIDE SEQUENCE [LARGE SCALE GENOMIC DNA]</scope>
</reference>